<proteinExistence type="predicted"/>
<feature type="compositionally biased region" description="Basic and acidic residues" evidence="1">
    <location>
        <begin position="87"/>
        <end position="99"/>
    </location>
</feature>
<sequence length="387" mass="43355">MVGAGHAAYTDRFHELARLLPHLGTLKNKRIERYIYGLAPQIQGMVAATEPTTIQKAVQKAGTLTNEAIRNGSLKKNPKIRGNSGEPSRDRNMKDDNKRTRTGNSFAITANPVRREYTGAAPKCANCNLHHSPESPCRACFNSNRLGHLAKDYRVVPKMVNPVNARIPTAAHGACFECGGTDHFKAACPRSWEQRKPGTWKGIYTGSRGGSPGPEHRDRHGSFDMIIGMYLLSKHKAEIICHEKIVKIPLQKGKVLRVIGERPEENVRHFMSAKAIEQKQEEIVVVRTFLKAMSVAKSPYRLATSEMEELSGQLRELQDKGFIRPSSSPWGAPVLFFKKKDGSFRMCIDYRELNKLTIKNRDARVVKDFSKKFYNSLGSVPNRCSVV</sequence>
<name>A0ABQ5F7D8_9ASTR</name>
<gene>
    <name evidence="2" type="ORF">Tco_1002522</name>
</gene>
<keyword evidence="3" id="KW-1185">Reference proteome</keyword>
<dbReference type="InterPro" id="IPR032567">
    <property type="entry name" value="RTL1-rel"/>
</dbReference>
<reference evidence="2" key="1">
    <citation type="journal article" date="2022" name="Int. J. Mol. Sci.">
        <title>Draft Genome of Tanacetum Coccineum: Genomic Comparison of Closely Related Tanacetum-Family Plants.</title>
        <authorList>
            <person name="Yamashiro T."/>
            <person name="Shiraishi A."/>
            <person name="Nakayama K."/>
            <person name="Satake H."/>
        </authorList>
    </citation>
    <scope>NUCLEOTIDE SEQUENCE</scope>
</reference>
<feature type="region of interest" description="Disordered" evidence="1">
    <location>
        <begin position="68"/>
        <end position="103"/>
    </location>
</feature>
<dbReference type="EMBL" id="BQNB010017068">
    <property type="protein sequence ID" value="GJT58989.1"/>
    <property type="molecule type" value="Genomic_DNA"/>
</dbReference>
<dbReference type="Proteomes" id="UP001151760">
    <property type="component" value="Unassembled WGS sequence"/>
</dbReference>
<dbReference type="Gene3D" id="3.10.10.10">
    <property type="entry name" value="HIV Type 1 Reverse Transcriptase, subunit A, domain 1"/>
    <property type="match status" value="1"/>
</dbReference>
<accession>A0ABQ5F7D8</accession>
<dbReference type="SUPFAM" id="SSF56672">
    <property type="entry name" value="DNA/RNA polymerases"/>
    <property type="match status" value="1"/>
</dbReference>
<dbReference type="PANTHER" id="PTHR15503">
    <property type="entry name" value="LDOC1 RELATED"/>
    <property type="match status" value="1"/>
</dbReference>
<dbReference type="InterPro" id="IPR043502">
    <property type="entry name" value="DNA/RNA_pol_sf"/>
</dbReference>
<evidence type="ECO:0008006" key="4">
    <source>
        <dbReference type="Google" id="ProtNLM"/>
    </source>
</evidence>
<feature type="region of interest" description="Disordered" evidence="1">
    <location>
        <begin position="199"/>
        <end position="218"/>
    </location>
</feature>
<organism evidence="2 3">
    <name type="scientific">Tanacetum coccineum</name>
    <dbReference type="NCBI Taxonomy" id="301880"/>
    <lineage>
        <taxon>Eukaryota</taxon>
        <taxon>Viridiplantae</taxon>
        <taxon>Streptophyta</taxon>
        <taxon>Embryophyta</taxon>
        <taxon>Tracheophyta</taxon>
        <taxon>Spermatophyta</taxon>
        <taxon>Magnoliopsida</taxon>
        <taxon>eudicotyledons</taxon>
        <taxon>Gunneridae</taxon>
        <taxon>Pentapetalae</taxon>
        <taxon>asterids</taxon>
        <taxon>campanulids</taxon>
        <taxon>Asterales</taxon>
        <taxon>Asteraceae</taxon>
        <taxon>Asteroideae</taxon>
        <taxon>Anthemideae</taxon>
        <taxon>Anthemidinae</taxon>
        <taxon>Tanacetum</taxon>
    </lineage>
</organism>
<reference evidence="2" key="2">
    <citation type="submission" date="2022-01" db="EMBL/GenBank/DDBJ databases">
        <authorList>
            <person name="Yamashiro T."/>
            <person name="Shiraishi A."/>
            <person name="Satake H."/>
            <person name="Nakayama K."/>
        </authorList>
    </citation>
    <scope>NUCLEOTIDE SEQUENCE</scope>
</reference>
<evidence type="ECO:0000313" key="2">
    <source>
        <dbReference type="EMBL" id="GJT58989.1"/>
    </source>
</evidence>
<evidence type="ECO:0000256" key="1">
    <source>
        <dbReference type="SAM" id="MobiDB-lite"/>
    </source>
</evidence>
<dbReference type="Gene3D" id="4.10.60.10">
    <property type="entry name" value="Zinc finger, CCHC-type"/>
    <property type="match status" value="1"/>
</dbReference>
<protein>
    <recommendedName>
        <fullName evidence="4">Reverse transcriptase domain-containing protein</fullName>
    </recommendedName>
</protein>
<evidence type="ECO:0000313" key="3">
    <source>
        <dbReference type="Proteomes" id="UP001151760"/>
    </source>
</evidence>
<dbReference type="PANTHER" id="PTHR15503:SF45">
    <property type="entry name" value="RNA-DIRECTED DNA POLYMERASE HOMOLOG"/>
    <property type="match status" value="1"/>
</dbReference>
<comment type="caution">
    <text evidence="2">The sequence shown here is derived from an EMBL/GenBank/DDBJ whole genome shotgun (WGS) entry which is preliminary data.</text>
</comment>